<dbReference type="Pfam" id="PF00282">
    <property type="entry name" value="Pyridoxal_deC"/>
    <property type="match status" value="1"/>
</dbReference>
<keyword evidence="3" id="KW-0210">Decarboxylase</keyword>
<evidence type="ECO:0000256" key="3">
    <source>
        <dbReference type="ARBA" id="ARBA00022793"/>
    </source>
</evidence>
<dbReference type="SUPFAM" id="SSF53383">
    <property type="entry name" value="PLP-dependent transferases"/>
    <property type="match status" value="1"/>
</dbReference>
<keyword evidence="7" id="KW-1185">Reference proteome</keyword>
<proteinExistence type="inferred from homology"/>
<dbReference type="Proteomes" id="UP000694941">
    <property type="component" value="Unplaced"/>
</dbReference>
<evidence type="ECO:0000313" key="8">
    <source>
        <dbReference type="RefSeq" id="XP_022257119.1"/>
    </source>
</evidence>
<name>A0ABM1TML3_LIMPO</name>
<dbReference type="Gene3D" id="3.40.640.10">
    <property type="entry name" value="Type I PLP-dependent aspartate aminotransferase-like (Major domain)"/>
    <property type="match status" value="1"/>
</dbReference>
<keyword evidence="5 6" id="KW-0456">Lyase</keyword>
<evidence type="ECO:0000256" key="5">
    <source>
        <dbReference type="ARBA" id="ARBA00023239"/>
    </source>
</evidence>
<dbReference type="CDD" id="cd06450">
    <property type="entry name" value="DOPA_deC_like"/>
    <property type="match status" value="1"/>
</dbReference>
<dbReference type="PANTHER" id="PTHR45677">
    <property type="entry name" value="GLUTAMATE DECARBOXYLASE-RELATED"/>
    <property type="match status" value="1"/>
</dbReference>
<comment type="similarity">
    <text evidence="2 6">Belongs to the group II decarboxylase family.</text>
</comment>
<evidence type="ECO:0000313" key="7">
    <source>
        <dbReference type="Proteomes" id="UP000694941"/>
    </source>
</evidence>
<dbReference type="GeneID" id="106472867"/>
<keyword evidence="4 6" id="KW-0663">Pyridoxal phosphate</keyword>
<reference evidence="8" key="1">
    <citation type="submission" date="2025-08" db="UniProtKB">
        <authorList>
            <consortium name="RefSeq"/>
        </authorList>
    </citation>
    <scope>IDENTIFICATION</scope>
    <source>
        <tissue evidence="8">Muscle</tissue>
    </source>
</reference>
<dbReference type="PANTHER" id="PTHR45677:SF8">
    <property type="entry name" value="CYSTEINE SULFINIC ACID DECARBOXYLASE"/>
    <property type="match status" value="1"/>
</dbReference>
<comment type="cofactor">
    <cofactor evidence="1 6">
        <name>pyridoxal 5'-phosphate</name>
        <dbReference type="ChEBI" id="CHEBI:597326"/>
    </cofactor>
</comment>
<organism evidence="7 8">
    <name type="scientific">Limulus polyphemus</name>
    <name type="common">Atlantic horseshoe crab</name>
    <dbReference type="NCBI Taxonomy" id="6850"/>
    <lineage>
        <taxon>Eukaryota</taxon>
        <taxon>Metazoa</taxon>
        <taxon>Ecdysozoa</taxon>
        <taxon>Arthropoda</taxon>
        <taxon>Chelicerata</taxon>
        <taxon>Merostomata</taxon>
        <taxon>Xiphosura</taxon>
        <taxon>Limulidae</taxon>
        <taxon>Limulus</taxon>
    </lineage>
</organism>
<evidence type="ECO:0000256" key="4">
    <source>
        <dbReference type="ARBA" id="ARBA00022898"/>
    </source>
</evidence>
<dbReference type="InterPro" id="IPR015424">
    <property type="entry name" value="PyrdxlP-dep_Trfase"/>
</dbReference>
<dbReference type="InterPro" id="IPR002129">
    <property type="entry name" value="PyrdxlP-dep_de-COase"/>
</dbReference>
<accession>A0ABM1TML3</accession>
<dbReference type="Gene3D" id="3.90.1150.170">
    <property type="match status" value="1"/>
</dbReference>
<evidence type="ECO:0000256" key="6">
    <source>
        <dbReference type="RuleBase" id="RU000382"/>
    </source>
</evidence>
<dbReference type="RefSeq" id="XP_022257119.1">
    <property type="nucleotide sequence ID" value="XM_022401411.1"/>
</dbReference>
<dbReference type="InterPro" id="IPR015421">
    <property type="entry name" value="PyrdxlP-dep_Trfase_major"/>
</dbReference>
<protein>
    <submittedName>
        <fullName evidence="8">Cysteine sulfinic acid decarboxylase-like isoform X2</fullName>
    </submittedName>
</protein>
<evidence type="ECO:0000256" key="2">
    <source>
        <dbReference type="ARBA" id="ARBA00009533"/>
    </source>
</evidence>
<sequence length="484" mass="55039">MEDIEFLERVVKRVMSSGILGNPKDLRNHSKVTEFVDPEDLKRKLDLEILDEPASNEELLGLCEDVMRYSVKTGHPMFLNQLYHGLDGYCVAGAWLTDVLNTSQSTYEISPVFTVMETFVIRHIINNFIGWDDGEGIFSPGGSVANMYAMFVARHKALPDVKTKGLRGFPQLVAFVSEDGHYSTTKTANWLGIGTDNLVIIKVDDRGRMVPEDLDRSCKEAKQQGKLPFYVCATAGSTVLGSFDPLHQIADICQKHDLWFHVDAAWGGTVLLSRSHRHLMDGVNRADSVTWDFHKMPGLSLYCSVFLTKWTGMLYECNSSCAEYLFQEDKHYDGAYDTGEKSVQCGRKVDVLKLYLAWRGRGQIGMEQLVNHAFNMAQYFFEKIKHTKGFKLVLPEFTNICFWYVPPSLQGKEHTPDFWDQLSTIAPKLKEKMTKQGTMMIAYQPLSSKSFPNFFRLIVHCLPSLSKEDMDFIVTELQRLAEDL</sequence>
<gene>
    <name evidence="8" type="primary">LOC106472867</name>
</gene>
<evidence type="ECO:0000256" key="1">
    <source>
        <dbReference type="ARBA" id="ARBA00001933"/>
    </source>
</evidence>